<keyword evidence="6" id="KW-1185">Reference proteome</keyword>
<dbReference type="Gene3D" id="3.30.70.330">
    <property type="match status" value="1"/>
</dbReference>
<keyword evidence="1 2" id="KW-0694">RNA-binding</keyword>
<gene>
    <name evidence="5" type="ORF">GBAR_LOCUS18625</name>
</gene>
<dbReference type="Proteomes" id="UP001174909">
    <property type="component" value="Unassembled WGS sequence"/>
</dbReference>
<dbReference type="AlphaFoldDB" id="A0AA35SQS7"/>
<evidence type="ECO:0000313" key="6">
    <source>
        <dbReference type="Proteomes" id="UP001174909"/>
    </source>
</evidence>
<feature type="compositionally biased region" description="Polar residues" evidence="3">
    <location>
        <begin position="197"/>
        <end position="223"/>
    </location>
</feature>
<dbReference type="GO" id="GO:0003723">
    <property type="term" value="F:RNA binding"/>
    <property type="evidence" value="ECO:0007669"/>
    <property type="project" value="UniProtKB-UniRule"/>
</dbReference>
<comment type="caution">
    <text evidence="5">The sequence shown here is derived from an EMBL/GenBank/DDBJ whole genome shotgun (WGS) entry which is preliminary data.</text>
</comment>
<organism evidence="5 6">
    <name type="scientific">Geodia barretti</name>
    <name type="common">Barrett's horny sponge</name>
    <dbReference type="NCBI Taxonomy" id="519541"/>
    <lineage>
        <taxon>Eukaryota</taxon>
        <taxon>Metazoa</taxon>
        <taxon>Porifera</taxon>
        <taxon>Demospongiae</taxon>
        <taxon>Heteroscleromorpha</taxon>
        <taxon>Tetractinellida</taxon>
        <taxon>Astrophorina</taxon>
        <taxon>Geodiidae</taxon>
        <taxon>Geodia</taxon>
    </lineage>
</organism>
<name>A0AA35SQS7_GEOBA</name>
<dbReference type="SUPFAM" id="SSF54928">
    <property type="entry name" value="RNA-binding domain, RBD"/>
    <property type="match status" value="1"/>
</dbReference>
<protein>
    <submittedName>
        <fullName evidence="5">Protein couch potato</fullName>
    </submittedName>
</protein>
<dbReference type="InterPro" id="IPR012677">
    <property type="entry name" value="Nucleotide-bd_a/b_plait_sf"/>
</dbReference>
<feature type="region of interest" description="Disordered" evidence="3">
    <location>
        <begin position="15"/>
        <end position="43"/>
    </location>
</feature>
<dbReference type="PANTHER" id="PTHR10501">
    <property type="entry name" value="U1 SMALL NUCLEAR RIBONUCLEOPROTEIN A/U2 SMALL NUCLEAR RIBONUCLEOPROTEIN B"/>
    <property type="match status" value="1"/>
</dbReference>
<evidence type="ECO:0000256" key="3">
    <source>
        <dbReference type="SAM" id="MobiDB-lite"/>
    </source>
</evidence>
<proteinExistence type="predicted"/>
<sequence length="338" mass="37079">MQGVERQLNLLHLNPVAPAAAPPQPPGAKMGTPHKNSVPAGAQEGEEVRTLFVSGLPMDVRLRELYLLFRGYEVSKTLPIKDHERERGGEEKGGREGRGEEGRVGEGKERGEREGEKGGRGEEEGRVGERKERGGGKLIHLFLQPIAFVSFKMRSQAERALEDLQGVRFDPASSQTLRLEFARTNSRVSPRQPPMATGSQGNSSTTHPSLPYQKNTSDTSCKNGSFIPVLPTNPPQQLSPHLYAPTDTWPQRIPMQVAYQSLSQLSSPSPTLSPASSFPQLSVLNMIESENSVNTRLHLMPTITPISAHPLQIMPAYSNCCPPILNDAYLVLINAIHF</sequence>
<evidence type="ECO:0000256" key="1">
    <source>
        <dbReference type="ARBA" id="ARBA00022884"/>
    </source>
</evidence>
<feature type="region of interest" description="Disordered" evidence="3">
    <location>
        <begin position="83"/>
        <end position="132"/>
    </location>
</feature>
<evidence type="ECO:0000256" key="2">
    <source>
        <dbReference type="PROSITE-ProRule" id="PRU00176"/>
    </source>
</evidence>
<dbReference type="PROSITE" id="PS50102">
    <property type="entry name" value="RRM"/>
    <property type="match status" value="1"/>
</dbReference>
<evidence type="ECO:0000313" key="5">
    <source>
        <dbReference type="EMBL" id="CAI8033021.1"/>
    </source>
</evidence>
<accession>A0AA35SQS7</accession>
<feature type="domain" description="RRM" evidence="4">
    <location>
        <begin position="49"/>
        <end position="184"/>
    </location>
</feature>
<evidence type="ECO:0000259" key="4">
    <source>
        <dbReference type="PROSITE" id="PS50102"/>
    </source>
</evidence>
<dbReference type="InterPro" id="IPR035979">
    <property type="entry name" value="RBD_domain_sf"/>
</dbReference>
<dbReference type="InterPro" id="IPR000504">
    <property type="entry name" value="RRM_dom"/>
</dbReference>
<dbReference type="EMBL" id="CASHTH010002637">
    <property type="protein sequence ID" value="CAI8033021.1"/>
    <property type="molecule type" value="Genomic_DNA"/>
</dbReference>
<feature type="region of interest" description="Disordered" evidence="3">
    <location>
        <begin position="181"/>
        <end position="226"/>
    </location>
</feature>
<reference evidence="5" key="1">
    <citation type="submission" date="2023-03" db="EMBL/GenBank/DDBJ databases">
        <authorList>
            <person name="Steffen K."/>
            <person name="Cardenas P."/>
        </authorList>
    </citation>
    <scope>NUCLEOTIDE SEQUENCE</scope>
</reference>